<keyword evidence="3" id="KW-1185">Reference proteome</keyword>
<accession>A0ABS2W3L9</accession>
<evidence type="ECO:0000259" key="1">
    <source>
        <dbReference type="Pfam" id="PF13020"/>
    </source>
</evidence>
<organism evidence="2 3">
    <name type="scientific">Amphritea pacifica</name>
    <dbReference type="NCBI Taxonomy" id="2811233"/>
    <lineage>
        <taxon>Bacteria</taxon>
        <taxon>Pseudomonadati</taxon>
        <taxon>Pseudomonadota</taxon>
        <taxon>Gammaproteobacteria</taxon>
        <taxon>Oceanospirillales</taxon>
        <taxon>Oceanospirillaceae</taxon>
        <taxon>Amphritea</taxon>
    </lineage>
</organism>
<name>A0ABS2W3L9_9GAMM</name>
<dbReference type="Pfam" id="PF13020">
    <property type="entry name" value="NOV_C"/>
    <property type="match status" value="1"/>
</dbReference>
<dbReference type="Proteomes" id="UP000760472">
    <property type="component" value="Unassembled WGS sequence"/>
</dbReference>
<dbReference type="EMBL" id="JAFFZP010000003">
    <property type="protein sequence ID" value="MBN0986314.1"/>
    <property type="molecule type" value="Genomic_DNA"/>
</dbReference>
<sequence length="282" mass="32167">MANNWSEAEVEAAVEDYFNMLRLELQGERYNKTSHRRALMEQLDGRSDGSVELKHQNISAVLIELGIPFIDGYKPRYNYQRKVLPAAVSDYLIRNPQLLSLFQADAEVVPAIPTVTDFLAAFDAPPKPEDRSSNTISEPRAIYIPNAVNYLEREAQCQKLGEAGEQFVINFEQARLIRAGKESLADRIEQVSVTQGPSAGFDIRSFEEDGTDRFIEAKTTKYGKSTPFYVTPNELHFSQANAKRYHLYRVFKFRADPRVFALQGNLEKRCDLTPSEYMARVR</sequence>
<dbReference type="InterPro" id="IPR024975">
    <property type="entry name" value="NOV_C"/>
</dbReference>
<proteinExistence type="predicted"/>
<dbReference type="RefSeq" id="WP_205212882.1">
    <property type="nucleotide sequence ID" value="NZ_JAFFZP010000003.1"/>
</dbReference>
<reference evidence="2 3" key="1">
    <citation type="submission" date="2021-02" db="EMBL/GenBank/DDBJ databases">
        <title>A novel species of genus Amphritea isolated from a fishpond in China.</title>
        <authorList>
            <person name="Lu H."/>
        </authorList>
    </citation>
    <scope>NUCLEOTIDE SEQUENCE [LARGE SCALE GENOMIC DNA]</scope>
    <source>
        <strain evidence="2 3">RP18W</strain>
    </source>
</reference>
<comment type="caution">
    <text evidence="2">The sequence shown here is derived from an EMBL/GenBank/DDBJ whole genome shotgun (WGS) entry which is preliminary data.</text>
</comment>
<gene>
    <name evidence="2" type="ORF">JW498_02935</name>
</gene>
<evidence type="ECO:0000313" key="2">
    <source>
        <dbReference type="EMBL" id="MBN0986314.1"/>
    </source>
</evidence>
<evidence type="ECO:0000313" key="3">
    <source>
        <dbReference type="Proteomes" id="UP000760472"/>
    </source>
</evidence>
<feature type="domain" description="Protein NO VEIN C-terminal" evidence="1">
    <location>
        <begin position="164"/>
        <end position="260"/>
    </location>
</feature>
<protein>
    <submittedName>
        <fullName evidence="2">DUF3883 domain-containing protein</fullName>
    </submittedName>
</protein>